<evidence type="ECO:0000256" key="4">
    <source>
        <dbReference type="ARBA" id="ARBA00022553"/>
    </source>
</evidence>
<feature type="transmembrane region" description="Helical" evidence="11">
    <location>
        <begin position="7"/>
        <end position="25"/>
    </location>
</feature>
<dbReference type="SUPFAM" id="SSF55874">
    <property type="entry name" value="ATPase domain of HSP90 chaperone/DNA topoisomerase II/histidine kinase"/>
    <property type="match status" value="1"/>
</dbReference>
<dbReference type="InterPro" id="IPR050398">
    <property type="entry name" value="HssS/ArlS-like"/>
</dbReference>
<dbReference type="EC" id="2.7.13.3" evidence="3"/>
<dbReference type="InterPro" id="IPR036890">
    <property type="entry name" value="HATPase_C_sf"/>
</dbReference>
<keyword evidence="4" id="KW-0597">Phosphoprotein</keyword>
<comment type="caution">
    <text evidence="14">The sequence shown here is derived from an EMBL/GenBank/DDBJ whole genome shotgun (WGS) entry which is preliminary data.</text>
</comment>
<evidence type="ECO:0000256" key="8">
    <source>
        <dbReference type="ARBA" id="ARBA00022989"/>
    </source>
</evidence>
<dbReference type="Pfam" id="PF00672">
    <property type="entry name" value="HAMP"/>
    <property type="match status" value="1"/>
</dbReference>
<evidence type="ECO:0000256" key="10">
    <source>
        <dbReference type="SAM" id="Coils"/>
    </source>
</evidence>
<keyword evidence="10" id="KW-0175">Coiled coil</keyword>
<sequence length="580" mass="66852">MERAKLFFPFFLFFVFFVGINILFLDNLRKIWNVGFPLILLVINLDLIILVVVFSIFFRKFIKTYLQAQRGNLRRRLSNLLFLYMFLPILFLNLASSIVLLQSTKTFVSSQLKEVAQKTEELLQMANAYERDKLEEYRSFFYTIISKGEDPRGFVSVLKGVKGVEKAPCVEEEREDAFILCVGDYRVEVLKDQRLRSGIGALYEVSTSLRNLVKSRDIIGGIYVYFLVLISLVALLASLWFGNLVARHISVPLEELSSKAREIAKGNFDVFVRVPNTEDEVSQLARSFSTMKEELRELYSRLEKEKETLKSLIESLPVGIRFVGKGGEVIENRAYREMSREDPQVRKTEVELPLGLLEIYEDLRPIITAERFRTWQEAVKRLAHEIKNPLTPISLHLERLQLLAQRDKLSKEEVINVCGLLLEEINRVKSAVNYFRDLSYQREIKVEGFELGGLIRELARLYPNLEVEVVGSSFVKADRSMIKECFFNLFNNSVEWGAKKVRVSLTEEGFIYEDDGKGIQEGEEEIIFMPYKSSNPEGMGLGLAMVKHIFELHGWSIRVFPKRGGFYAKVSFRTPLEKGG</sequence>
<dbReference type="InterPro" id="IPR005467">
    <property type="entry name" value="His_kinase_dom"/>
</dbReference>
<feature type="coiled-coil region" evidence="10">
    <location>
        <begin position="285"/>
        <end position="315"/>
    </location>
</feature>
<dbReference type="GO" id="GO:0016020">
    <property type="term" value="C:membrane"/>
    <property type="evidence" value="ECO:0007669"/>
    <property type="project" value="UniProtKB-SubCell"/>
</dbReference>
<dbReference type="PANTHER" id="PTHR45528">
    <property type="entry name" value="SENSOR HISTIDINE KINASE CPXA"/>
    <property type="match status" value="1"/>
</dbReference>
<dbReference type="CDD" id="cd00082">
    <property type="entry name" value="HisKA"/>
    <property type="match status" value="1"/>
</dbReference>
<keyword evidence="7" id="KW-0418">Kinase</keyword>
<evidence type="ECO:0000256" key="3">
    <source>
        <dbReference type="ARBA" id="ARBA00012438"/>
    </source>
</evidence>
<keyword evidence="9 11" id="KW-0472">Membrane</keyword>
<dbReference type="PROSITE" id="PS50109">
    <property type="entry name" value="HIS_KIN"/>
    <property type="match status" value="1"/>
</dbReference>
<organism evidence="14">
    <name type="scientific">Thermocrinis ruber</name>
    <dbReference type="NCBI Taxonomy" id="75906"/>
    <lineage>
        <taxon>Bacteria</taxon>
        <taxon>Pseudomonadati</taxon>
        <taxon>Aquificota</taxon>
        <taxon>Aquificia</taxon>
        <taxon>Aquificales</taxon>
        <taxon>Aquificaceae</taxon>
        <taxon>Thermocrinis</taxon>
    </lineage>
</organism>
<proteinExistence type="predicted"/>
<dbReference type="Gene3D" id="3.30.565.10">
    <property type="entry name" value="Histidine kinase-like ATPase, C-terminal domain"/>
    <property type="match status" value="1"/>
</dbReference>
<dbReference type="Pfam" id="PF02518">
    <property type="entry name" value="HATPase_c"/>
    <property type="match status" value="1"/>
</dbReference>
<feature type="domain" description="Histidine kinase" evidence="12">
    <location>
        <begin position="381"/>
        <end position="578"/>
    </location>
</feature>
<dbReference type="Gene3D" id="6.10.340.10">
    <property type="match status" value="1"/>
</dbReference>
<dbReference type="Gene3D" id="1.10.287.130">
    <property type="match status" value="1"/>
</dbReference>
<evidence type="ECO:0000259" key="13">
    <source>
        <dbReference type="PROSITE" id="PS50885"/>
    </source>
</evidence>
<dbReference type="SMART" id="SM00388">
    <property type="entry name" value="HisKA"/>
    <property type="match status" value="1"/>
</dbReference>
<dbReference type="SMART" id="SM00304">
    <property type="entry name" value="HAMP"/>
    <property type="match status" value="1"/>
</dbReference>
<accession>A0A7C5X5L3</accession>
<evidence type="ECO:0000256" key="6">
    <source>
        <dbReference type="ARBA" id="ARBA00022692"/>
    </source>
</evidence>
<evidence type="ECO:0000313" key="14">
    <source>
        <dbReference type="EMBL" id="HHO74734.1"/>
    </source>
</evidence>
<feature type="transmembrane region" description="Helical" evidence="11">
    <location>
        <begin position="79"/>
        <end position="101"/>
    </location>
</feature>
<feature type="domain" description="HAMP" evidence="13">
    <location>
        <begin position="247"/>
        <end position="300"/>
    </location>
</feature>
<evidence type="ECO:0000256" key="2">
    <source>
        <dbReference type="ARBA" id="ARBA00004141"/>
    </source>
</evidence>
<feature type="transmembrane region" description="Helical" evidence="11">
    <location>
        <begin position="31"/>
        <end position="58"/>
    </location>
</feature>
<dbReference type="AlphaFoldDB" id="A0A7C5X5L3"/>
<keyword evidence="6 11" id="KW-0812">Transmembrane</keyword>
<comment type="subcellular location">
    <subcellularLocation>
        <location evidence="2">Membrane</location>
        <topology evidence="2">Multi-pass membrane protein</topology>
    </subcellularLocation>
</comment>
<evidence type="ECO:0000256" key="5">
    <source>
        <dbReference type="ARBA" id="ARBA00022679"/>
    </source>
</evidence>
<keyword evidence="5" id="KW-0808">Transferase</keyword>
<protein>
    <recommendedName>
        <fullName evidence="3">histidine kinase</fullName>
        <ecNumber evidence="3">2.7.13.3</ecNumber>
    </recommendedName>
</protein>
<dbReference type="InterPro" id="IPR003660">
    <property type="entry name" value="HAMP_dom"/>
</dbReference>
<keyword evidence="8 11" id="KW-1133">Transmembrane helix</keyword>
<evidence type="ECO:0000256" key="7">
    <source>
        <dbReference type="ARBA" id="ARBA00022777"/>
    </source>
</evidence>
<dbReference type="SUPFAM" id="SSF158472">
    <property type="entry name" value="HAMP domain-like"/>
    <property type="match status" value="1"/>
</dbReference>
<dbReference type="Pfam" id="PF00512">
    <property type="entry name" value="HisKA"/>
    <property type="match status" value="1"/>
</dbReference>
<dbReference type="PROSITE" id="PS50885">
    <property type="entry name" value="HAMP"/>
    <property type="match status" value="1"/>
</dbReference>
<dbReference type="InterPro" id="IPR003594">
    <property type="entry name" value="HATPase_dom"/>
</dbReference>
<gene>
    <name evidence="14" type="ORF">ENN04_08945</name>
</gene>
<dbReference type="SUPFAM" id="SSF47384">
    <property type="entry name" value="Homodimeric domain of signal transducing histidine kinase"/>
    <property type="match status" value="1"/>
</dbReference>
<dbReference type="GO" id="GO:0000155">
    <property type="term" value="F:phosphorelay sensor kinase activity"/>
    <property type="evidence" value="ECO:0007669"/>
    <property type="project" value="InterPro"/>
</dbReference>
<dbReference type="InterPro" id="IPR036097">
    <property type="entry name" value="HisK_dim/P_sf"/>
</dbReference>
<dbReference type="CDD" id="cd06225">
    <property type="entry name" value="HAMP"/>
    <property type="match status" value="1"/>
</dbReference>
<comment type="catalytic activity">
    <reaction evidence="1">
        <text>ATP + protein L-histidine = ADP + protein N-phospho-L-histidine.</text>
        <dbReference type="EC" id="2.7.13.3"/>
    </reaction>
</comment>
<evidence type="ECO:0000256" key="11">
    <source>
        <dbReference type="SAM" id="Phobius"/>
    </source>
</evidence>
<dbReference type="SMART" id="SM00387">
    <property type="entry name" value="HATPase_c"/>
    <property type="match status" value="1"/>
</dbReference>
<dbReference type="InterPro" id="IPR003661">
    <property type="entry name" value="HisK_dim/P_dom"/>
</dbReference>
<evidence type="ECO:0000256" key="1">
    <source>
        <dbReference type="ARBA" id="ARBA00000085"/>
    </source>
</evidence>
<dbReference type="EMBL" id="DSAC01000111">
    <property type="protein sequence ID" value="HHO74734.1"/>
    <property type="molecule type" value="Genomic_DNA"/>
</dbReference>
<evidence type="ECO:0000259" key="12">
    <source>
        <dbReference type="PROSITE" id="PS50109"/>
    </source>
</evidence>
<reference evidence="14" key="1">
    <citation type="journal article" date="2020" name="mSystems">
        <title>Genome- and Community-Level Interaction Insights into Carbon Utilization and Element Cycling Functions of Hydrothermarchaeota in Hydrothermal Sediment.</title>
        <authorList>
            <person name="Zhou Z."/>
            <person name="Liu Y."/>
            <person name="Xu W."/>
            <person name="Pan J."/>
            <person name="Luo Z.H."/>
            <person name="Li M."/>
        </authorList>
    </citation>
    <scope>NUCLEOTIDE SEQUENCE [LARGE SCALE GENOMIC DNA]</scope>
    <source>
        <strain evidence="14">SpSt-114</strain>
    </source>
</reference>
<dbReference type="PANTHER" id="PTHR45528:SF9">
    <property type="entry name" value="SENSOR HISTIDINE KINASE YBDK"/>
    <property type="match status" value="1"/>
</dbReference>
<evidence type="ECO:0000256" key="9">
    <source>
        <dbReference type="ARBA" id="ARBA00023136"/>
    </source>
</evidence>
<feature type="transmembrane region" description="Helical" evidence="11">
    <location>
        <begin position="218"/>
        <end position="241"/>
    </location>
</feature>
<name>A0A7C5X5L3_9AQUI</name>